<proteinExistence type="predicted"/>
<name>A0AA86VFE6_9FABA</name>
<evidence type="ECO:0000313" key="2">
    <source>
        <dbReference type="Proteomes" id="UP001189624"/>
    </source>
</evidence>
<dbReference type="EMBL" id="OY731401">
    <property type="protein sequence ID" value="CAJ1948590.1"/>
    <property type="molecule type" value="Genomic_DNA"/>
</dbReference>
<accession>A0AA86VFE6</accession>
<organism evidence="1 2">
    <name type="scientific">Sphenostylis stenocarpa</name>
    <dbReference type="NCBI Taxonomy" id="92480"/>
    <lineage>
        <taxon>Eukaryota</taxon>
        <taxon>Viridiplantae</taxon>
        <taxon>Streptophyta</taxon>
        <taxon>Embryophyta</taxon>
        <taxon>Tracheophyta</taxon>
        <taxon>Spermatophyta</taxon>
        <taxon>Magnoliopsida</taxon>
        <taxon>eudicotyledons</taxon>
        <taxon>Gunneridae</taxon>
        <taxon>Pentapetalae</taxon>
        <taxon>rosids</taxon>
        <taxon>fabids</taxon>
        <taxon>Fabales</taxon>
        <taxon>Fabaceae</taxon>
        <taxon>Papilionoideae</taxon>
        <taxon>50 kb inversion clade</taxon>
        <taxon>NPAAA clade</taxon>
        <taxon>indigoferoid/millettioid clade</taxon>
        <taxon>Phaseoleae</taxon>
        <taxon>Sphenostylis</taxon>
    </lineage>
</organism>
<reference evidence="1" key="1">
    <citation type="submission" date="2023-10" db="EMBL/GenBank/DDBJ databases">
        <authorList>
            <person name="Domelevo Entfellner J.-B."/>
        </authorList>
    </citation>
    <scope>NUCLEOTIDE SEQUENCE</scope>
</reference>
<dbReference type="Gramene" id="rna-AYBTSS11_LOCUS13267">
    <property type="protein sequence ID" value="CAJ1948590.1"/>
    <property type="gene ID" value="gene-AYBTSS11_LOCUS13267"/>
</dbReference>
<gene>
    <name evidence="1" type="ORF">AYBTSS11_LOCUS13267</name>
</gene>
<sequence length="96" mass="11207">MSIEMNISYDVPFGWSPGGEIHHIISCYIYEGTERDDNAIQILQRFYDHDVLGRPTRYTLERITCREVELDSGDFSMEDLSPEELAEYASLFDDYD</sequence>
<dbReference type="AlphaFoldDB" id="A0AA86VFE6"/>
<dbReference type="Proteomes" id="UP001189624">
    <property type="component" value="Chromosome 4"/>
</dbReference>
<keyword evidence="2" id="KW-1185">Reference proteome</keyword>
<evidence type="ECO:0000313" key="1">
    <source>
        <dbReference type="EMBL" id="CAJ1948590.1"/>
    </source>
</evidence>
<protein>
    <submittedName>
        <fullName evidence="1">Uncharacterized protein</fullName>
    </submittedName>
</protein>